<dbReference type="NCBIfam" id="TIGR01451">
    <property type="entry name" value="B_ant_repeat"/>
    <property type="match status" value="1"/>
</dbReference>
<evidence type="ECO:0000256" key="4">
    <source>
        <dbReference type="SAM" id="SignalP"/>
    </source>
</evidence>
<feature type="domain" description="Secretion system C-terminal sorting" evidence="5">
    <location>
        <begin position="746"/>
        <end position="816"/>
    </location>
</feature>
<dbReference type="Pfam" id="PF18962">
    <property type="entry name" value="Por_Secre_tail"/>
    <property type="match status" value="1"/>
</dbReference>
<reference evidence="7 8" key="1">
    <citation type="submission" date="2016-11" db="EMBL/GenBank/DDBJ databases">
        <authorList>
            <person name="Jaros S."/>
            <person name="Januszkiewicz K."/>
            <person name="Wedrychowicz H."/>
        </authorList>
    </citation>
    <scope>NUCLEOTIDE SEQUENCE [LARGE SCALE GENOMIC DNA]</scope>
    <source>
        <strain evidence="7 8">DSM 6792</strain>
    </source>
</reference>
<feature type="chain" id="PRO_5013313898" evidence="4">
    <location>
        <begin position="20"/>
        <end position="818"/>
    </location>
</feature>
<keyword evidence="2 4" id="KW-0732">Signal</keyword>
<dbReference type="SUPFAM" id="SSF52058">
    <property type="entry name" value="L domain-like"/>
    <property type="match status" value="1"/>
</dbReference>
<accession>A0A1M5SQ06</accession>
<evidence type="ECO:0000256" key="3">
    <source>
        <dbReference type="ARBA" id="ARBA00022737"/>
    </source>
</evidence>
<proteinExistence type="predicted"/>
<dbReference type="SUPFAM" id="SSF52075">
    <property type="entry name" value="Outer arm dynein light chain 1"/>
    <property type="match status" value="1"/>
</dbReference>
<dbReference type="InterPro" id="IPR055353">
    <property type="entry name" value="DUF7619"/>
</dbReference>
<keyword evidence="3" id="KW-0677">Repeat</keyword>
<feature type="signal peptide" evidence="4">
    <location>
        <begin position="1"/>
        <end position="19"/>
    </location>
</feature>
<dbReference type="EMBL" id="FQWH01000010">
    <property type="protein sequence ID" value="SHH40644.1"/>
    <property type="molecule type" value="Genomic_DNA"/>
</dbReference>
<gene>
    <name evidence="7" type="ORF">SAMN05444388_11088</name>
</gene>
<feature type="domain" description="DUF7619" evidence="6">
    <location>
        <begin position="599"/>
        <end position="728"/>
    </location>
</feature>
<dbReference type="GO" id="GO:0035591">
    <property type="term" value="F:signaling adaptor activity"/>
    <property type="evidence" value="ECO:0007669"/>
    <property type="project" value="TreeGrafter"/>
</dbReference>
<dbReference type="AlphaFoldDB" id="A0A1M5SQ06"/>
<dbReference type="NCBIfam" id="TIGR04183">
    <property type="entry name" value="Por_Secre_tail"/>
    <property type="match status" value="1"/>
</dbReference>
<dbReference type="Proteomes" id="UP000184112">
    <property type="component" value="Unassembled WGS sequence"/>
</dbReference>
<dbReference type="InterPro" id="IPR052574">
    <property type="entry name" value="CDIRP"/>
</dbReference>
<dbReference type="InterPro" id="IPR047589">
    <property type="entry name" value="DUF11_rpt"/>
</dbReference>
<dbReference type="PANTHER" id="PTHR47566:SF1">
    <property type="entry name" value="PROTEIN NUD1"/>
    <property type="match status" value="1"/>
</dbReference>
<dbReference type="PANTHER" id="PTHR47566">
    <property type="match status" value="1"/>
</dbReference>
<keyword evidence="1" id="KW-0433">Leucine-rich repeat</keyword>
<dbReference type="RefSeq" id="WP_073410480.1">
    <property type="nucleotide sequence ID" value="NZ_FQWH01000010.1"/>
</dbReference>
<organism evidence="7 8">
    <name type="scientific">Flavobacterium johnsoniae</name>
    <name type="common">Cytophaga johnsonae</name>
    <dbReference type="NCBI Taxonomy" id="986"/>
    <lineage>
        <taxon>Bacteria</taxon>
        <taxon>Pseudomonadati</taxon>
        <taxon>Bacteroidota</taxon>
        <taxon>Flavobacteriia</taxon>
        <taxon>Flavobacteriales</taxon>
        <taxon>Flavobacteriaceae</taxon>
        <taxon>Flavobacterium</taxon>
    </lineage>
</organism>
<sequence length="818" mass="91217">MIKNYLLLLALCFFTSLKAQIINIPDSNFKTILLEAGISNSLALDKEGNRIVIDINQDKEIQLSEALNVHTLFINKSNISSLVGIKDFTNLAFLYCEENQISSLDVSGLNLLNIISCKKNNLKNLNVQGCVSLDKIDCSENQLTSLDLQGCEKLTNLECQDNPLSSLNASTSLILRRLDFSRTQLSNFEVKNFLNLEVLYCSDSYLSVLDLKGLTKLEILLCAYNNLRNLDVVHLVNLKQLMCRGNLLNSLNVSNLTNLELLDFGNSGFDSIDITGSVNITSINFYYTSLTSIDLNELKVLKGLWVGNNPLLESIFAKNGSVENNVIIFENEKLKYICVDEEQIVQMENFLNESHQLNVNVNSFCSFGPGGDNYLVTGKKRFDLNANGCDLTDIPADVKLNITDGVLNGNVISKTEDYSIIVQAGNYSIMPILENPNYFTVSPTFFQVEFPAQTSPFIQNFCVTPLGVHHDLEVVFIPINAARPGFDANYKLVYKNKGNTTQSGTINLNFDDSVLDLVSSNFGVSAQTINNLVWSFSNLKPFESREIQLVFNVNSPTEIPSVNINDILKYKATISSQEIDEVPADNIFEFNQTVVGSYDPNDKMCLEGNVIKPELIGEFVHYLIRFENTGSYNAENIVVKDIVDDSKFDISTLIPTSASHPYTTKISGNKVEFIFEKINLPFDDANNDGYIAFKIKTLPTLNVGDSFENEANIYFDYNFPILTNKAVSTFKTLGIQDFEFSSYFNIYPNPVKDILNIESKNTIEKVSIEIFDVLGQLIIAVPNADAAIKIDVSRLNSGSYILKTKTNKGSSGVKFIKI</sequence>
<evidence type="ECO:0000259" key="5">
    <source>
        <dbReference type="Pfam" id="PF18962"/>
    </source>
</evidence>
<evidence type="ECO:0000256" key="1">
    <source>
        <dbReference type="ARBA" id="ARBA00022614"/>
    </source>
</evidence>
<evidence type="ECO:0000256" key="2">
    <source>
        <dbReference type="ARBA" id="ARBA00022729"/>
    </source>
</evidence>
<dbReference type="InterPro" id="IPR032675">
    <property type="entry name" value="LRR_dom_sf"/>
</dbReference>
<evidence type="ECO:0000313" key="7">
    <source>
        <dbReference type="EMBL" id="SHH40644.1"/>
    </source>
</evidence>
<dbReference type="Pfam" id="PF24595">
    <property type="entry name" value="DUF7619"/>
    <property type="match status" value="1"/>
</dbReference>
<evidence type="ECO:0000259" key="6">
    <source>
        <dbReference type="Pfam" id="PF24595"/>
    </source>
</evidence>
<protein>
    <submittedName>
        <fullName evidence="7">Conserved repeat domain-containing protein/Por secretion system C-terminal sorting domain-containing protein</fullName>
    </submittedName>
</protein>
<evidence type="ECO:0000313" key="8">
    <source>
        <dbReference type="Proteomes" id="UP000184112"/>
    </source>
</evidence>
<dbReference type="Gene3D" id="3.80.10.10">
    <property type="entry name" value="Ribonuclease Inhibitor"/>
    <property type="match status" value="1"/>
</dbReference>
<dbReference type="InterPro" id="IPR026444">
    <property type="entry name" value="Secre_tail"/>
</dbReference>
<name>A0A1M5SQ06_FLAJO</name>